<keyword evidence="8" id="KW-0644">Prostaglandin metabolism</keyword>
<dbReference type="SUPFAM" id="SSF51735">
    <property type="entry name" value="NAD(P)-binding Rossmann-fold domains"/>
    <property type="match status" value="1"/>
</dbReference>
<gene>
    <name evidence="36" type="primary">PTGR1</name>
    <name evidence="36" type="ORF">RLOC_00011434</name>
</gene>
<evidence type="ECO:0000256" key="29">
    <source>
        <dbReference type="ARBA" id="ARBA00048591"/>
    </source>
</evidence>
<comment type="catalytic activity">
    <reaction evidence="22">
        <text>pentan-2-one + NADP(+) = (E)-pent-3-en-2-one + NADPH + H(+)</text>
        <dbReference type="Rhea" id="RHEA:50788"/>
        <dbReference type="ChEBI" id="CHEBI:15378"/>
        <dbReference type="ChEBI" id="CHEBI:16472"/>
        <dbReference type="ChEBI" id="CHEBI:57783"/>
        <dbReference type="ChEBI" id="CHEBI:58349"/>
        <dbReference type="ChEBI" id="CHEBI:145276"/>
    </reaction>
    <physiologicalReaction direction="right-to-left" evidence="22">
        <dbReference type="Rhea" id="RHEA:50790"/>
    </physiologicalReaction>
</comment>
<dbReference type="InterPro" id="IPR011032">
    <property type="entry name" value="GroES-like_sf"/>
</dbReference>
<evidence type="ECO:0000256" key="9">
    <source>
        <dbReference type="ARBA" id="ARBA00022553"/>
    </source>
</evidence>
<organism evidence="36 37">
    <name type="scientific">Lonchura striata</name>
    <name type="common">white-rumped munia</name>
    <dbReference type="NCBI Taxonomy" id="40157"/>
    <lineage>
        <taxon>Eukaryota</taxon>
        <taxon>Metazoa</taxon>
        <taxon>Chordata</taxon>
        <taxon>Craniata</taxon>
        <taxon>Vertebrata</taxon>
        <taxon>Euteleostomi</taxon>
        <taxon>Archelosauria</taxon>
        <taxon>Archosauria</taxon>
        <taxon>Dinosauria</taxon>
        <taxon>Saurischia</taxon>
        <taxon>Theropoda</taxon>
        <taxon>Coelurosauria</taxon>
        <taxon>Aves</taxon>
        <taxon>Neognathae</taxon>
        <taxon>Neoaves</taxon>
        <taxon>Telluraves</taxon>
        <taxon>Australaves</taxon>
        <taxon>Passeriformes</taxon>
        <taxon>Passeroidea</taxon>
        <taxon>Estrildidae</taxon>
        <taxon>Estrildinae</taxon>
        <taxon>Lonchura</taxon>
    </lineage>
</organism>
<dbReference type="InterPro" id="IPR013149">
    <property type="entry name" value="ADH-like_C"/>
</dbReference>
<comment type="catalytic activity">
    <reaction evidence="32">
        <text>13,14-dihydro-15-oxo-prostaglandin E1 + NADP(+) = 15-oxoprostaglandin E1 + NADPH + H(+)</text>
        <dbReference type="Rhea" id="RHEA:50584"/>
        <dbReference type="ChEBI" id="CHEBI:15378"/>
        <dbReference type="ChEBI" id="CHEBI:57401"/>
        <dbReference type="ChEBI" id="CHEBI:57783"/>
        <dbReference type="ChEBI" id="CHEBI:58349"/>
        <dbReference type="ChEBI" id="CHEBI:133408"/>
    </reaction>
    <physiologicalReaction direction="right-to-left" evidence="32">
        <dbReference type="Rhea" id="RHEA:50586"/>
    </physiologicalReaction>
</comment>
<dbReference type="EMBL" id="MUZQ01000127">
    <property type="protein sequence ID" value="OWK57275.1"/>
    <property type="molecule type" value="Genomic_DNA"/>
</dbReference>
<dbReference type="STRING" id="299123.ENSLSDP00000013568"/>
<evidence type="ECO:0000256" key="30">
    <source>
        <dbReference type="ARBA" id="ARBA00048953"/>
    </source>
</evidence>
<dbReference type="GO" id="GO:0047522">
    <property type="term" value="F:15-oxoprostaglandin 13-reductase [NAD(P)+] activity"/>
    <property type="evidence" value="ECO:0007669"/>
    <property type="project" value="UniProtKB-EC"/>
</dbReference>
<comment type="catalytic activity">
    <reaction evidence="34">
        <text>hexanal + NADP(+) = (E)-hex-2-enal + NADPH + H(+)</text>
        <dbReference type="Rhea" id="RHEA:50776"/>
        <dbReference type="ChEBI" id="CHEBI:15378"/>
        <dbReference type="ChEBI" id="CHEBI:28913"/>
        <dbReference type="ChEBI" id="CHEBI:57783"/>
        <dbReference type="ChEBI" id="CHEBI:58349"/>
        <dbReference type="ChEBI" id="CHEBI:88528"/>
    </reaction>
    <physiologicalReaction direction="right-to-left" evidence="34">
        <dbReference type="Rhea" id="RHEA:50778"/>
    </physiologicalReaction>
</comment>
<dbReference type="GO" id="GO:0005737">
    <property type="term" value="C:cytoplasm"/>
    <property type="evidence" value="ECO:0007669"/>
    <property type="project" value="UniProtKB-SubCell"/>
</dbReference>
<dbReference type="InterPro" id="IPR036291">
    <property type="entry name" value="NAD(P)-bd_dom_sf"/>
</dbReference>
<evidence type="ECO:0000256" key="23">
    <source>
        <dbReference type="ARBA" id="ARBA00047871"/>
    </source>
</evidence>
<dbReference type="FunFam" id="3.40.50.720:FF:000121">
    <property type="entry name" value="Prostaglandin reductase 2"/>
    <property type="match status" value="1"/>
</dbReference>
<comment type="catalytic activity">
    <reaction evidence="26">
        <text>nonan-2-one + NADP(+) = (3E)-nonen-2-one + NADPH + H(+)</text>
        <dbReference type="Rhea" id="RHEA:50616"/>
        <dbReference type="ChEBI" id="CHEBI:15378"/>
        <dbReference type="ChEBI" id="CHEBI:57783"/>
        <dbReference type="ChEBI" id="CHEBI:58349"/>
        <dbReference type="ChEBI" id="CHEBI:77927"/>
        <dbReference type="ChEBI" id="CHEBI:133457"/>
    </reaction>
    <physiologicalReaction direction="right-to-left" evidence="26">
        <dbReference type="Rhea" id="RHEA:50618"/>
    </physiologicalReaction>
</comment>
<reference evidence="36 37" key="1">
    <citation type="submission" date="2017-05" db="EMBL/GenBank/DDBJ databases">
        <title>Genome of assembly of the Bengalese finch, Lonchura striata domestica.</title>
        <authorList>
            <person name="Colquitt B.M."/>
            <person name="Brainard M.S."/>
        </authorList>
    </citation>
    <scope>NUCLEOTIDE SEQUENCE [LARGE SCALE GENOMIC DNA]</scope>
    <source>
        <strain evidence="36">White83orange57</strain>
    </source>
</reference>
<dbReference type="Gene3D" id="3.90.180.10">
    <property type="entry name" value="Medium-chain alcohol dehydrogenases, catalytic domain"/>
    <property type="match status" value="1"/>
</dbReference>
<dbReference type="GO" id="GO:0006693">
    <property type="term" value="P:prostaglandin metabolic process"/>
    <property type="evidence" value="ECO:0007669"/>
    <property type="project" value="UniProtKB-KW"/>
</dbReference>
<comment type="catalytic activity">
    <reaction evidence="20">
        <text>octanal + NADP(+) = (2E)-octenal + NADPH + H(+)</text>
        <dbReference type="Rhea" id="RHEA:50780"/>
        <dbReference type="ChEBI" id="CHEBI:15378"/>
        <dbReference type="ChEBI" id="CHEBI:17935"/>
        <dbReference type="ChEBI" id="CHEBI:57783"/>
        <dbReference type="ChEBI" id="CHEBI:58349"/>
        <dbReference type="ChEBI" id="CHEBI:61748"/>
    </reaction>
    <physiologicalReaction direction="right-to-left" evidence="20">
        <dbReference type="Rhea" id="RHEA:50782"/>
    </physiologicalReaction>
</comment>
<comment type="catalytic activity">
    <reaction evidence="29">
        <text>20-hydroxy-leukotriene B4 + NADP(+) = 12-oxo-20-hydroxy-leukotriene B4 + NADPH + H(+)</text>
        <dbReference type="Rhea" id="RHEA:51208"/>
        <dbReference type="ChEBI" id="CHEBI:15378"/>
        <dbReference type="ChEBI" id="CHEBI:57460"/>
        <dbReference type="ChEBI" id="CHEBI:57783"/>
        <dbReference type="ChEBI" id="CHEBI:58349"/>
        <dbReference type="ChEBI" id="CHEBI:133346"/>
    </reaction>
    <physiologicalReaction direction="left-to-right" evidence="29">
        <dbReference type="Rhea" id="RHEA:51209"/>
    </physiologicalReaction>
</comment>
<dbReference type="CDD" id="cd08294">
    <property type="entry name" value="leukotriene_B4_DH_like"/>
    <property type="match status" value="1"/>
</dbReference>
<dbReference type="EC" id="1.3.1.48" evidence="4"/>
<evidence type="ECO:0000256" key="6">
    <source>
        <dbReference type="ARBA" id="ARBA00020651"/>
    </source>
</evidence>
<comment type="catalytic activity">
    <reaction evidence="23">
        <text>leukotriene B4 + NADP(+) = 12-oxo-leukotriene B4 + NADPH + H(+)</text>
        <dbReference type="Rhea" id="RHEA:50608"/>
        <dbReference type="ChEBI" id="CHEBI:15378"/>
        <dbReference type="ChEBI" id="CHEBI:57461"/>
        <dbReference type="ChEBI" id="CHEBI:57783"/>
        <dbReference type="ChEBI" id="CHEBI:58349"/>
        <dbReference type="ChEBI" id="CHEBI:133309"/>
    </reaction>
    <physiologicalReaction direction="left-to-right" evidence="23">
        <dbReference type="Rhea" id="RHEA:50609"/>
    </physiologicalReaction>
</comment>
<dbReference type="SMART" id="SM00829">
    <property type="entry name" value="PKS_ER"/>
    <property type="match status" value="1"/>
</dbReference>
<dbReference type="Proteomes" id="UP000197619">
    <property type="component" value="Unassembled WGS sequence"/>
</dbReference>
<keyword evidence="15" id="KW-0379">Hydroxylation</keyword>
<comment type="caution">
    <text evidence="36">The sequence shown here is derived from an EMBL/GenBank/DDBJ whole genome shotgun (WGS) entry which is preliminary data.</text>
</comment>
<comment type="catalytic activity">
    <reaction evidence="33">
        <text>an n-alkanal + NADP(+) = an alk-2-enal + NADPH + H(+)</text>
        <dbReference type="Rhea" id="RHEA:13737"/>
        <dbReference type="ChEBI" id="CHEBI:12834"/>
        <dbReference type="ChEBI" id="CHEBI:13757"/>
        <dbReference type="ChEBI" id="CHEBI:15378"/>
        <dbReference type="ChEBI" id="CHEBI:57783"/>
        <dbReference type="ChEBI" id="CHEBI:58349"/>
        <dbReference type="EC" id="1.3.1.74"/>
    </reaction>
    <physiologicalReaction direction="right-to-left" evidence="33">
        <dbReference type="Rhea" id="RHEA:13739"/>
    </physiologicalReaction>
</comment>
<evidence type="ECO:0000256" key="16">
    <source>
        <dbReference type="ARBA" id="ARBA00031851"/>
    </source>
</evidence>
<comment type="catalytic activity">
    <reaction evidence="21">
        <text>decanal + NADP(+) = (2E)-decenal + NADPH + H(+)</text>
        <dbReference type="Rhea" id="RHEA:50612"/>
        <dbReference type="ChEBI" id="CHEBI:15378"/>
        <dbReference type="ChEBI" id="CHEBI:31457"/>
        <dbReference type="ChEBI" id="CHEBI:57783"/>
        <dbReference type="ChEBI" id="CHEBI:58349"/>
        <dbReference type="ChEBI" id="CHEBI:133455"/>
    </reaction>
    <physiologicalReaction direction="right-to-left" evidence="21">
        <dbReference type="Rhea" id="RHEA:50614"/>
    </physiologicalReaction>
</comment>
<evidence type="ECO:0000256" key="34">
    <source>
        <dbReference type="ARBA" id="ARBA00049368"/>
    </source>
</evidence>
<evidence type="ECO:0000256" key="19">
    <source>
        <dbReference type="ARBA" id="ARBA00033119"/>
    </source>
</evidence>
<comment type="catalytic activity">
    <reaction evidence="25">
        <text>dodecanal + NADP(+) = (2E)-dodecenal + NADPH + H(+)</text>
        <dbReference type="Rhea" id="RHEA:50784"/>
        <dbReference type="ChEBI" id="CHEBI:15378"/>
        <dbReference type="ChEBI" id="CHEBI:27836"/>
        <dbReference type="ChEBI" id="CHEBI:57783"/>
        <dbReference type="ChEBI" id="CHEBI:58349"/>
        <dbReference type="ChEBI" id="CHEBI:133741"/>
    </reaction>
    <physiologicalReaction direction="right-to-left" evidence="25">
        <dbReference type="Rhea" id="RHEA:50786"/>
    </physiologicalReaction>
</comment>
<evidence type="ECO:0000256" key="18">
    <source>
        <dbReference type="ARBA" id="ARBA00032297"/>
    </source>
</evidence>
<evidence type="ECO:0000256" key="10">
    <source>
        <dbReference type="ARBA" id="ARBA00022832"/>
    </source>
</evidence>
<dbReference type="Pfam" id="PF16884">
    <property type="entry name" value="ADH_N_2"/>
    <property type="match status" value="1"/>
</dbReference>
<keyword evidence="10" id="KW-0276">Fatty acid metabolism</keyword>
<dbReference type="InterPro" id="IPR014190">
    <property type="entry name" value="PTGR1"/>
</dbReference>
<keyword evidence="37" id="KW-1185">Reference proteome</keyword>
<evidence type="ECO:0000256" key="5">
    <source>
        <dbReference type="ARBA" id="ARBA00012410"/>
    </source>
</evidence>
<dbReference type="Gene3D" id="3.40.50.720">
    <property type="entry name" value="NAD(P)-binding Rossmann-like Domain"/>
    <property type="match status" value="1"/>
</dbReference>
<sequence length="435" mass="48037">MGVGGKALGRIIALQKKPRVFQKVEIFDKKVRIRVNRRSGSRSTRRNYGKEMASTMARRFADRHDDSRCESARMVIAKAWVLKKHFDGFPQTSDFDLKNIELPNLKDGGEQSATFTTNFSGGYMLADHTNNPKLMTGVVVSELLLESIFLSVDPYMRPYSRRIMKEGDIMIGTQVARIVESKNPAFTVGTFVVADRGWRTHFISDGKGLQLLPSSWPESLPKSLALGTVGMPGLTAYFGLLEVCKMKPGETVLVNAAAGAVGSVVGQIAKIGGCKVVGCAGSDDKVAYLEKIGFDEVFNYKTVKSVDEALRKASPDGYDCFFDNVGGEFASVAINQMKKYGRIAVCGAISQYNDSVPQKGPYVQMPMIFKELQMEGFLVTRWNSRREEGLQALLKWVMEGKVKCHEQVTEGFENMPMAFIGMLKGENLGKAVVKV</sequence>
<protein>
    <recommendedName>
        <fullName evidence="6">Prostaglandin reductase 1</fullName>
        <ecNumber evidence="4">1.3.1.48</ecNumber>
        <ecNumber evidence="5">1.3.1.74</ecNumber>
    </recommendedName>
    <alternativeName>
        <fullName evidence="19">15-oxoprostaglandin 13-reductase</fullName>
    </alternativeName>
    <alternativeName>
        <fullName evidence="17">Dithiolethione-inducible gene 1 protein</fullName>
    </alternativeName>
    <alternativeName>
        <fullName evidence="16">Leukotriene B4 12-hydroxydehydrogenase</fullName>
    </alternativeName>
    <alternativeName>
        <fullName evidence="18">NAD(P)H-dependent alkenal/one oxidoreductase</fullName>
    </alternativeName>
</protein>
<dbReference type="PANTHER" id="PTHR43205:SF7">
    <property type="entry name" value="PROSTAGLANDIN REDUCTASE 1"/>
    <property type="match status" value="1"/>
</dbReference>
<evidence type="ECO:0000256" key="33">
    <source>
        <dbReference type="ARBA" id="ARBA00049179"/>
    </source>
</evidence>
<evidence type="ECO:0000256" key="14">
    <source>
        <dbReference type="ARBA" id="ARBA00023098"/>
    </source>
</evidence>
<evidence type="ECO:0000256" key="8">
    <source>
        <dbReference type="ARBA" id="ARBA00022501"/>
    </source>
</evidence>
<evidence type="ECO:0000256" key="31">
    <source>
        <dbReference type="ARBA" id="ARBA00049068"/>
    </source>
</evidence>
<evidence type="ECO:0000256" key="28">
    <source>
        <dbReference type="ARBA" id="ARBA00048387"/>
    </source>
</evidence>
<keyword evidence="13" id="KW-0560">Oxidoreductase</keyword>
<keyword evidence="14" id="KW-0443">Lipid metabolism</keyword>
<dbReference type="SUPFAM" id="SSF50129">
    <property type="entry name" value="GroES-like"/>
    <property type="match status" value="3"/>
</dbReference>
<evidence type="ECO:0000256" key="13">
    <source>
        <dbReference type="ARBA" id="ARBA00023002"/>
    </source>
</evidence>
<dbReference type="InterPro" id="IPR041694">
    <property type="entry name" value="ADH_N_2"/>
</dbReference>
<evidence type="ECO:0000313" key="37">
    <source>
        <dbReference type="Proteomes" id="UP000197619"/>
    </source>
</evidence>
<dbReference type="Pfam" id="PF00107">
    <property type="entry name" value="ADH_zinc_N"/>
    <property type="match status" value="1"/>
</dbReference>
<evidence type="ECO:0000256" key="27">
    <source>
        <dbReference type="ARBA" id="ARBA00048290"/>
    </source>
</evidence>
<evidence type="ECO:0000256" key="12">
    <source>
        <dbReference type="ARBA" id="ARBA00022990"/>
    </source>
</evidence>
<comment type="catalytic activity">
    <reaction evidence="27">
        <text>13,14-dihydro-15-oxo-PGF2alpha + NADP(+) = 15-oxoprostaglandin F2alpha + NADPH + H(+)</text>
        <dbReference type="Rhea" id="RHEA:50588"/>
        <dbReference type="ChEBI" id="CHEBI:15378"/>
        <dbReference type="ChEBI" id="CHEBI:57783"/>
        <dbReference type="ChEBI" id="CHEBI:58349"/>
        <dbReference type="ChEBI" id="CHEBI:133374"/>
        <dbReference type="ChEBI" id="CHEBI:133409"/>
    </reaction>
    <physiologicalReaction direction="right-to-left" evidence="27">
        <dbReference type="Rhea" id="RHEA:50590"/>
    </physiologicalReaction>
</comment>
<comment type="catalytic activity">
    <reaction evidence="28">
        <text>4-hydroxynonanal + NADP(+) = (E)-4-hydroxynon-2-enal + NADPH + H(+)</text>
        <dbReference type="Rhea" id="RHEA:64736"/>
        <dbReference type="ChEBI" id="CHEBI:15378"/>
        <dbReference type="ChEBI" id="CHEBI:57783"/>
        <dbReference type="ChEBI" id="CHEBI:58349"/>
        <dbReference type="ChEBI" id="CHEBI:58968"/>
        <dbReference type="ChEBI" id="CHEBI:156112"/>
    </reaction>
    <physiologicalReaction direction="right-to-left" evidence="28">
        <dbReference type="Rhea" id="RHEA:64738"/>
    </physiologicalReaction>
</comment>
<evidence type="ECO:0000256" key="21">
    <source>
        <dbReference type="ARBA" id="ARBA00047617"/>
    </source>
</evidence>
<evidence type="ECO:0000256" key="4">
    <source>
        <dbReference type="ARBA" id="ARBA00011981"/>
    </source>
</evidence>
<comment type="subcellular location">
    <subcellularLocation>
        <location evidence="1">Cytoplasm</location>
    </subcellularLocation>
</comment>
<dbReference type="AlphaFoldDB" id="A0A218UU54"/>
<proteinExistence type="inferred from homology"/>
<evidence type="ECO:0000256" key="32">
    <source>
        <dbReference type="ARBA" id="ARBA00049070"/>
    </source>
</evidence>
<evidence type="ECO:0000256" key="1">
    <source>
        <dbReference type="ARBA" id="ARBA00004496"/>
    </source>
</evidence>
<keyword evidence="11" id="KW-0521">NADP</keyword>
<dbReference type="PANTHER" id="PTHR43205">
    <property type="entry name" value="PROSTAGLANDIN REDUCTASE"/>
    <property type="match status" value="1"/>
</dbReference>
<dbReference type="GO" id="GO:0032440">
    <property type="term" value="F:2-alkenal reductase [NAD(P)H] activity"/>
    <property type="evidence" value="ECO:0007669"/>
    <property type="project" value="UniProtKB-EC"/>
</dbReference>
<evidence type="ECO:0000256" key="20">
    <source>
        <dbReference type="ARBA" id="ARBA00047461"/>
    </source>
</evidence>
<comment type="subunit">
    <text evidence="3">Monomer or homodimer.</text>
</comment>
<accession>A0A218UU54</accession>
<comment type="catalytic activity">
    <reaction evidence="31">
        <text>(5S,12S)-dihydroxy-(6E,10E,12E,14Z)-eicosatetraenoate + NADP(+) = 12-oxo-(5S)-hydroxy-(6E,8E,10E,14Z)-eicosatetraenoate + NADPH + H(+)</text>
        <dbReference type="Rhea" id="RHEA:51212"/>
        <dbReference type="ChEBI" id="CHEBI:15378"/>
        <dbReference type="ChEBI" id="CHEBI:57783"/>
        <dbReference type="ChEBI" id="CHEBI:58349"/>
        <dbReference type="ChEBI" id="CHEBI:133974"/>
        <dbReference type="ChEBI" id="CHEBI:133975"/>
    </reaction>
    <physiologicalReaction direction="left-to-right" evidence="31">
        <dbReference type="Rhea" id="RHEA:51213"/>
    </physiologicalReaction>
</comment>
<keyword evidence="7" id="KW-0963">Cytoplasm</keyword>
<evidence type="ECO:0000256" key="7">
    <source>
        <dbReference type="ARBA" id="ARBA00022490"/>
    </source>
</evidence>
<comment type="catalytic activity">
    <reaction evidence="30">
        <text>6-trans-leukotriene B4 + NADP(+) = 12-oxo-(5S)-hydroxy-(6E,8E,10E,14Z)-eicosatetraenoate + NADPH + H(+)</text>
        <dbReference type="Rhea" id="RHEA:51204"/>
        <dbReference type="ChEBI" id="CHEBI:15378"/>
        <dbReference type="ChEBI" id="CHEBI:57783"/>
        <dbReference type="ChEBI" id="CHEBI:58349"/>
        <dbReference type="ChEBI" id="CHEBI:90723"/>
        <dbReference type="ChEBI" id="CHEBI:133974"/>
    </reaction>
    <physiologicalReaction direction="left-to-right" evidence="30">
        <dbReference type="Rhea" id="RHEA:51205"/>
    </physiologicalReaction>
</comment>
<comment type="similarity">
    <text evidence="2">Belongs to the NADP-dependent oxidoreductase L4BD family.</text>
</comment>
<evidence type="ECO:0000259" key="35">
    <source>
        <dbReference type="SMART" id="SM00829"/>
    </source>
</evidence>
<evidence type="ECO:0000256" key="26">
    <source>
        <dbReference type="ARBA" id="ARBA00048066"/>
    </source>
</evidence>
<keyword evidence="12" id="KW-0007">Acetylation</keyword>
<evidence type="ECO:0000256" key="2">
    <source>
        <dbReference type="ARBA" id="ARBA00010460"/>
    </source>
</evidence>
<evidence type="ECO:0000256" key="15">
    <source>
        <dbReference type="ARBA" id="ARBA00023278"/>
    </source>
</evidence>
<feature type="domain" description="Enoyl reductase (ER)" evidence="35">
    <location>
        <begin position="143"/>
        <end position="433"/>
    </location>
</feature>
<dbReference type="InterPro" id="IPR045010">
    <property type="entry name" value="MDR_fam"/>
</dbReference>
<evidence type="ECO:0000256" key="11">
    <source>
        <dbReference type="ARBA" id="ARBA00022857"/>
    </source>
</evidence>
<comment type="catalytic activity">
    <reaction evidence="24">
        <text>13,14-dihydro-15-oxo-prostaglandin F1alpha + NADP(+) = 15-oxoprostaglandin F1alpha + NADPH + H(+)</text>
        <dbReference type="Rhea" id="RHEA:50592"/>
        <dbReference type="ChEBI" id="CHEBI:15378"/>
        <dbReference type="ChEBI" id="CHEBI:57783"/>
        <dbReference type="ChEBI" id="CHEBI:58349"/>
        <dbReference type="ChEBI" id="CHEBI:79072"/>
        <dbReference type="ChEBI" id="CHEBI:133411"/>
    </reaction>
    <physiologicalReaction direction="right-to-left" evidence="24">
        <dbReference type="Rhea" id="RHEA:50594"/>
    </physiologicalReaction>
</comment>
<dbReference type="InterPro" id="IPR020843">
    <property type="entry name" value="ER"/>
</dbReference>
<evidence type="ECO:0000313" key="36">
    <source>
        <dbReference type="EMBL" id="OWK57275.1"/>
    </source>
</evidence>
<dbReference type="EC" id="1.3.1.74" evidence="5"/>
<evidence type="ECO:0000256" key="25">
    <source>
        <dbReference type="ARBA" id="ARBA00047903"/>
    </source>
</evidence>
<name>A0A218UU54_9PASE</name>
<evidence type="ECO:0000256" key="22">
    <source>
        <dbReference type="ARBA" id="ARBA00047742"/>
    </source>
</evidence>
<evidence type="ECO:0000256" key="24">
    <source>
        <dbReference type="ARBA" id="ARBA00047878"/>
    </source>
</evidence>
<evidence type="ECO:0000256" key="17">
    <source>
        <dbReference type="ARBA" id="ARBA00032255"/>
    </source>
</evidence>
<keyword evidence="9" id="KW-0597">Phosphoprotein</keyword>
<evidence type="ECO:0000256" key="3">
    <source>
        <dbReference type="ARBA" id="ARBA00011852"/>
    </source>
</evidence>